<evidence type="ECO:0000256" key="6">
    <source>
        <dbReference type="ARBA" id="ARBA00022553"/>
    </source>
</evidence>
<organism evidence="17 20">
    <name type="scientific">Medicago truncatula</name>
    <name type="common">Barrel medic</name>
    <name type="synonym">Medicago tribuloides</name>
    <dbReference type="NCBI Taxonomy" id="3880"/>
    <lineage>
        <taxon>Eukaryota</taxon>
        <taxon>Viridiplantae</taxon>
        <taxon>Streptophyta</taxon>
        <taxon>Embryophyta</taxon>
        <taxon>Tracheophyta</taxon>
        <taxon>Spermatophyta</taxon>
        <taxon>Magnoliopsida</taxon>
        <taxon>eudicotyledons</taxon>
        <taxon>Gunneridae</taxon>
        <taxon>Pentapetalae</taxon>
        <taxon>rosids</taxon>
        <taxon>fabids</taxon>
        <taxon>Fabales</taxon>
        <taxon>Fabaceae</taxon>
        <taxon>Papilionoideae</taxon>
        <taxon>50 kb inversion clade</taxon>
        <taxon>NPAAA clade</taxon>
        <taxon>Hologalegina</taxon>
        <taxon>IRL clade</taxon>
        <taxon>Trifolieae</taxon>
        <taxon>Medicago</taxon>
    </lineage>
</organism>
<dbReference type="SMART" id="SM00387">
    <property type="entry name" value="HATPase_c"/>
    <property type="match status" value="1"/>
</dbReference>
<dbReference type="GO" id="GO:0005789">
    <property type="term" value="C:endoplasmic reticulum membrane"/>
    <property type="evidence" value="ECO:0007669"/>
    <property type="project" value="UniProtKB-SubCell"/>
</dbReference>
<dbReference type="eggNOG" id="KOG0519">
    <property type="taxonomic scope" value="Eukaryota"/>
</dbReference>
<dbReference type="EMBL" id="PSQE01000001">
    <property type="protein sequence ID" value="RHN77048.1"/>
    <property type="molecule type" value="Genomic_DNA"/>
</dbReference>
<evidence type="ECO:0000256" key="13">
    <source>
        <dbReference type="SAM" id="Coils"/>
    </source>
</evidence>
<dbReference type="InterPro" id="IPR001789">
    <property type="entry name" value="Sig_transdc_resp-reg_receiver"/>
</dbReference>
<dbReference type="EC" id="2.7.13.3" evidence="4"/>
<feature type="compositionally biased region" description="Low complexity" evidence="14">
    <location>
        <begin position="852"/>
        <end position="864"/>
    </location>
</feature>
<dbReference type="Pfam" id="PF00512">
    <property type="entry name" value="HisKA"/>
    <property type="match status" value="1"/>
</dbReference>
<dbReference type="FunFam" id="3.30.565.10:FF:000069">
    <property type="entry name" value="Probable histidine kinase 1"/>
    <property type="match status" value="1"/>
</dbReference>
<dbReference type="InterPro" id="IPR003661">
    <property type="entry name" value="HisK_dim/P_dom"/>
</dbReference>
<dbReference type="PaxDb" id="3880-AES59049"/>
<dbReference type="EMBL" id="CM001217">
    <property type="protein sequence ID" value="AES59049.2"/>
    <property type="molecule type" value="Genomic_DNA"/>
</dbReference>
<dbReference type="CDD" id="cd00082">
    <property type="entry name" value="HisKA"/>
    <property type="match status" value="1"/>
</dbReference>
<evidence type="ECO:0000256" key="3">
    <source>
        <dbReference type="ARBA" id="ARBA00004496"/>
    </source>
</evidence>
<dbReference type="HOGENOM" id="CLU_000445_104_17_1"/>
<dbReference type="AlphaFoldDB" id="G7I7J7"/>
<dbReference type="CDD" id="cd16922">
    <property type="entry name" value="HATPase_EvgS-ArcB-TorS-like"/>
    <property type="match status" value="1"/>
</dbReference>
<feature type="compositionally biased region" description="Basic and acidic residues" evidence="14">
    <location>
        <begin position="527"/>
        <end position="536"/>
    </location>
</feature>
<feature type="compositionally biased region" description="Polar residues" evidence="14">
    <location>
        <begin position="779"/>
        <end position="788"/>
    </location>
</feature>
<feature type="coiled-coil region" evidence="13">
    <location>
        <begin position="93"/>
        <end position="128"/>
    </location>
</feature>
<keyword evidence="7 18" id="KW-0808">Transferase</keyword>
<evidence type="ECO:0000259" key="15">
    <source>
        <dbReference type="PROSITE" id="PS50109"/>
    </source>
</evidence>
<evidence type="ECO:0000256" key="9">
    <source>
        <dbReference type="ARBA" id="ARBA00022824"/>
    </source>
</evidence>
<dbReference type="PANTHER" id="PTHR43047:SF58">
    <property type="entry name" value="HISTIDINE KINASE CYTOKININ RECEPTOR"/>
    <property type="match status" value="1"/>
</dbReference>
<dbReference type="KEGG" id="mtr:11435987"/>
<feature type="compositionally biased region" description="Basic and acidic residues" evidence="14">
    <location>
        <begin position="802"/>
        <end position="813"/>
    </location>
</feature>
<reference evidence="19" key="3">
    <citation type="submission" date="2015-04" db="UniProtKB">
        <authorList>
            <consortium name="EnsemblPlants"/>
        </authorList>
    </citation>
    <scope>IDENTIFICATION</scope>
    <source>
        <strain evidence="19">cv. Jemalong A17</strain>
    </source>
</reference>
<dbReference type="Proteomes" id="UP000265566">
    <property type="component" value="Chromosome 1"/>
</dbReference>
<feature type="domain" description="Histidine kinase" evidence="15">
    <location>
        <begin position="383"/>
        <end position="687"/>
    </location>
</feature>
<dbReference type="Gene3D" id="3.40.50.2300">
    <property type="match status" value="1"/>
</dbReference>
<feature type="region of interest" description="Disordered" evidence="14">
    <location>
        <begin position="527"/>
        <end position="558"/>
    </location>
</feature>
<evidence type="ECO:0000259" key="16">
    <source>
        <dbReference type="PROSITE" id="PS50110"/>
    </source>
</evidence>
<evidence type="ECO:0000256" key="7">
    <source>
        <dbReference type="ARBA" id="ARBA00022679"/>
    </source>
</evidence>
<accession>G7I7J7</accession>
<reference evidence="17 20" key="2">
    <citation type="journal article" date="2014" name="BMC Genomics">
        <title>An improved genome release (version Mt4.0) for the model legume Medicago truncatula.</title>
        <authorList>
            <person name="Tang H."/>
            <person name="Krishnakumar V."/>
            <person name="Bidwell S."/>
            <person name="Rosen B."/>
            <person name="Chan A."/>
            <person name="Zhou S."/>
            <person name="Gentzbittel L."/>
            <person name="Childs K.L."/>
            <person name="Yandell M."/>
            <person name="Gundlach H."/>
            <person name="Mayer K.F."/>
            <person name="Schwartz D.C."/>
            <person name="Town C.D."/>
        </authorList>
    </citation>
    <scope>GENOME REANNOTATION</scope>
    <source>
        <strain evidence="19 20">cv. Jemalong A17</strain>
    </source>
</reference>
<evidence type="ECO:0000313" key="17">
    <source>
        <dbReference type="EMBL" id="AES59049.2"/>
    </source>
</evidence>
<dbReference type="InterPro" id="IPR036890">
    <property type="entry name" value="HATPase_C_sf"/>
</dbReference>
<dbReference type="Proteomes" id="UP000002051">
    <property type="component" value="Unassembled WGS sequence"/>
</dbReference>
<dbReference type="SUPFAM" id="SSF47384">
    <property type="entry name" value="Homodimeric domain of signal transducing histidine kinase"/>
    <property type="match status" value="1"/>
</dbReference>
<keyword evidence="8 17" id="KW-0418">Kinase</keyword>
<accession>A0A0C3UIW2</accession>
<evidence type="ECO:0000256" key="8">
    <source>
        <dbReference type="ARBA" id="ARBA00022777"/>
    </source>
</evidence>
<reference evidence="17 20" key="1">
    <citation type="journal article" date="2011" name="Nature">
        <title>The Medicago genome provides insight into the evolution of rhizobial symbioses.</title>
        <authorList>
            <person name="Young N.D."/>
            <person name="Debelle F."/>
            <person name="Oldroyd G.E."/>
            <person name="Geurts R."/>
            <person name="Cannon S.B."/>
            <person name="Udvardi M.K."/>
            <person name="Benedito V.A."/>
            <person name="Mayer K.F."/>
            <person name="Gouzy J."/>
            <person name="Schoof H."/>
            <person name="Van de Peer Y."/>
            <person name="Proost S."/>
            <person name="Cook D.R."/>
            <person name="Meyers B.C."/>
            <person name="Spannagl M."/>
            <person name="Cheung F."/>
            <person name="De Mita S."/>
            <person name="Krishnakumar V."/>
            <person name="Gundlach H."/>
            <person name="Zhou S."/>
            <person name="Mudge J."/>
            <person name="Bharti A.K."/>
            <person name="Murray J.D."/>
            <person name="Naoumkina M.A."/>
            <person name="Rosen B."/>
            <person name="Silverstein K.A."/>
            <person name="Tang H."/>
            <person name="Rombauts S."/>
            <person name="Zhao P.X."/>
            <person name="Zhou P."/>
            <person name="Barbe V."/>
            <person name="Bardou P."/>
            <person name="Bechner M."/>
            <person name="Bellec A."/>
            <person name="Berger A."/>
            <person name="Berges H."/>
            <person name="Bidwell S."/>
            <person name="Bisseling T."/>
            <person name="Choisne N."/>
            <person name="Couloux A."/>
            <person name="Denny R."/>
            <person name="Deshpande S."/>
            <person name="Dai X."/>
            <person name="Doyle J.J."/>
            <person name="Dudez A.M."/>
            <person name="Farmer A.D."/>
            <person name="Fouteau S."/>
            <person name="Franken C."/>
            <person name="Gibelin C."/>
            <person name="Gish J."/>
            <person name="Goldstein S."/>
            <person name="Gonzalez A.J."/>
            <person name="Green P.J."/>
            <person name="Hallab A."/>
            <person name="Hartog M."/>
            <person name="Hua A."/>
            <person name="Humphray S.J."/>
            <person name="Jeong D.H."/>
            <person name="Jing Y."/>
            <person name="Jocker A."/>
            <person name="Kenton S.M."/>
            <person name="Kim D.J."/>
            <person name="Klee K."/>
            <person name="Lai H."/>
            <person name="Lang C."/>
            <person name="Lin S."/>
            <person name="Macmil S.L."/>
            <person name="Magdelenat G."/>
            <person name="Matthews L."/>
            <person name="McCorrison J."/>
            <person name="Monaghan E.L."/>
            <person name="Mun J.H."/>
            <person name="Najar F.Z."/>
            <person name="Nicholson C."/>
            <person name="Noirot C."/>
            <person name="O'Bleness M."/>
            <person name="Paule C.R."/>
            <person name="Poulain J."/>
            <person name="Prion F."/>
            <person name="Qin B."/>
            <person name="Qu C."/>
            <person name="Retzel E.F."/>
            <person name="Riddle C."/>
            <person name="Sallet E."/>
            <person name="Samain S."/>
            <person name="Samson N."/>
            <person name="Sanders I."/>
            <person name="Saurat O."/>
            <person name="Scarpelli C."/>
            <person name="Schiex T."/>
            <person name="Segurens B."/>
            <person name="Severin A.J."/>
            <person name="Sherrier D.J."/>
            <person name="Shi R."/>
            <person name="Sims S."/>
            <person name="Singer S.R."/>
            <person name="Sinharoy S."/>
            <person name="Sterck L."/>
            <person name="Viollet A."/>
            <person name="Wang B.B."/>
            <person name="Wang K."/>
            <person name="Wang M."/>
            <person name="Wang X."/>
            <person name="Warfsmann J."/>
            <person name="Weissenbach J."/>
            <person name="White D.D."/>
            <person name="White J.D."/>
            <person name="Wiley G.B."/>
            <person name="Wincker P."/>
            <person name="Xing Y."/>
            <person name="Yang L."/>
            <person name="Yao Z."/>
            <person name="Ying F."/>
            <person name="Zhai J."/>
            <person name="Zhou L."/>
            <person name="Zuber A."/>
            <person name="Denarie J."/>
            <person name="Dixon R.A."/>
            <person name="May G.D."/>
            <person name="Schwartz D.C."/>
            <person name="Rogers J."/>
            <person name="Quetier F."/>
            <person name="Town C.D."/>
            <person name="Roe B.A."/>
        </authorList>
    </citation>
    <scope>NUCLEOTIDE SEQUENCE [LARGE SCALE GENOMIC DNA]</scope>
    <source>
        <strain evidence="17">A17</strain>
        <strain evidence="19 20">cv. Jemalong A17</strain>
    </source>
</reference>
<dbReference type="PRINTS" id="PR00344">
    <property type="entry name" value="BCTRLSENSOR"/>
</dbReference>
<dbReference type="SUPFAM" id="SSF55874">
    <property type="entry name" value="ATPase domain of HSP90 chaperone/DNA topoisomerase II/histidine kinase"/>
    <property type="match status" value="1"/>
</dbReference>
<dbReference type="PROSITE" id="PS50110">
    <property type="entry name" value="RESPONSE_REGULATORY"/>
    <property type="match status" value="1"/>
</dbReference>
<keyword evidence="11 17" id="KW-0675">Receptor</keyword>
<reference evidence="18" key="4">
    <citation type="journal article" date="2018" name="Nat. Plants">
        <title>Whole-genome landscape of Medicago truncatula symbiotic genes.</title>
        <authorList>
            <person name="Pecrix Y."/>
            <person name="Gamas P."/>
            <person name="Carrere S."/>
        </authorList>
    </citation>
    <scope>NUCLEOTIDE SEQUENCE</scope>
    <source>
        <tissue evidence="18">Leaves</tissue>
    </source>
</reference>
<proteinExistence type="predicted"/>
<evidence type="ECO:0000256" key="2">
    <source>
        <dbReference type="ARBA" id="ARBA00004477"/>
    </source>
</evidence>
<dbReference type="FunFam" id="1.10.287.130:FF:000030">
    <property type="entry name" value="Putative histidine kinase 5"/>
    <property type="match status" value="1"/>
</dbReference>
<dbReference type="Gramene" id="rna455">
    <property type="protein sequence ID" value="RHN77048.1"/>
    <property type="gene ID" value="gene455"/>
</dbReference>
<feature type="region of interest" description="Disordered" evidence="14">
    <location>
        <begin position="830"/>
        <end position="864"/>
    </location>
</feature>
<dbReference type="Pfam" id="PF00072">
    <property type="entry name" value="Response_reg"/>
    <property type="match status" value="1"/>
</dbReference>
<dbReference type="InterPro" id="IPR005467">
    <property type="entry name" value="His_kinase_dom"/>
</dbReference>
<dbReference type="InterPro" id="IPR003594">
    <property type="entry name" value="HATPase_dom"/>
</dbReference>
<feature type="region of interest" description="Disordered" evidence="14">
    <location>
        <begin position="779"/>
        <end position="818"/>
    </location>
</feature>
<dbReference type="GO" id="GO:0000160">
    <property type="term" value="P:phosphorelay signal transduction system"/>
    <property type="evidence" value="ECO:0000318"/>
    <property type="project" value="GO_Central"/>
</dbReference>
<keyword evidence="20" id="KW-1185">Reference proteome</keyword>
<dbReference type="Gene3D" id="3.30.450.20">
    <property type="entry name" value="PAS domain"/>
    <property type="match status" value="1"/>
</dbReference>
<dbReference type="GO" id="GO:0000155">
    <property type="term" value="F:phosphorelay sensor kinase activity"/>
    <property type="evidence" value="ECO:0000318"/>
    <property type="project" value="GO_Central"/>
</dbReference>
<dbReference type="SMART" id="SM00448">
    <property type="entry name" value="REC"/>
    <property type="match status" value="1"/>
</dbReference>
<keyword evidence="5" id="KW-0963">Cytoplasm</keyword>
<dbReference type="InterPro" id="IPR004358">
    <property type="entry name" value="Sig_transdc_His_kin-like_C"/>
</dbReference>
<dbReference type="FunFam" id="3.40.50.2300:FF:000201">
    <property type="entry name" value="Histidine kinase 5"/>
    <property type="match status" value="1"/>
</dbReference>
<dbReference type="Pfam" id="PF02518">
    <property type="entry name" value="HATPase_c"/>
    <property type="match status" value="1"/>
</dbReference>
<dbReference type="SMART" id="SM00388">
    <property type="entry name" value="HisKA"/>
    <property type="match status" value="1"/>
</dbReference>
<gene>
    <name evidence="19" type="primary">11435987</name>
    <name evidence="17" type="ordered locus">MTR_1g013360</name>
    <name evidence="18" type="ORF">MtrunA17_Chr1g0150511</name>
</gene>
<dbReference type="Gene3D" id="1.10.287.130">
    <property type="match status" value="1"/>
</dbReference>
<name>G7I7J7_MEDTR</name>
<evidence type="ECO:0000256" key="4">
    <source>
        <dbReference type="ARBA" id="ARBA00012438"/>
    </source>
</evidence>
<evidence type="ECO:0000313" key="20">
    <source>
        <dbReference type="Proteomes" id="UP000002051"/>
    </source>
</evidence>
<keyword evidence="10 13" id="KW-0175">Coiled coil</keyword>
<dbReference type="SUPFAM" id="SSF52172">
    <property type="entry name" value="CheY-like"/>
    <property type="match status" value="1"/>
</dbReference>
<sequence>MVCEMESDCIEDMMDIEELSSMWPEDVGTDVGKQFNIEKPGRDQDMLEEVTILEEPAIADFQRLMELTNYTDKGSSQLAYLMQHWEYKQANAVRLLREELDNLSKQRKEVEQRKLEILKENNRFEEEISYGGDKRPVSILDDAYYTWQDLPAAIRKSDIVVQNKRIEIEAEYDTVVYWKQRSQDFEKQLEASIRREDILKEKLQESIETIERQSSPVEELSQILKRADNFLHFILQNAPVVIGHQDKELRYRFIYNHFPSLQEEDIIGKTDVEIFTGAGVKESQDFKREVMEKGVPAKKEITFETELFGFKTFLIYVEPVFSKAGETIGVNYMGMEITDQVRKRERMAKLREEIAVQKAKETELNKTIHITEETMRAKQMLATMSHEIRSPLSGVVSMAEILTTTKLDKEQRQLLDVMLSSGDLVLQLINDILDLSKVESGAMKLEATKFRPREVVRHVLQTAAAPLQKMLTLEGNVADDIPIEVTGDVLRIRQILTNLVSNAVKFTHQGKVGINLYVVPEPAFAKEEESHQKVTEDQSTISANGLKEDKHTPSPRSMRCDQNLIDDRKHADHPIQNHAFSNECRSSVNSECSMNDDDTEEQTHSIETTVWIRCDVYDTGIGIPEKAIPTLFRRYMQVSADHARKYGGTGLGLAICKQLVELMGGRLTVTSKEHCGSTFTFILPYKVSTACENSDDPDDLSDVDNNEDDTTEGFFQFQPRTLGSLFTSNGSTRPHRISHKFNGFPDNDSYSNHSSNIISNGTNSIEDASSVIVDASDMSESTNSFSHSLETKHESLCNGNKQNHDNNKAHDRLQNGSANSIHWKEASREMNLETKSNEPQQTCQGQGKEDSTTSNSTSSEVTKSTLKPNILLVEDNKINIMVTKSMMKQLGYSMDVVNNGVEAIRAVQSHSYDIILMDVYMPVMNGLQTTKLIRSYEETGNWDAAREAGVEQSLSASDECSVPPKKRIHIVAMTANTMSESAEECFANGMDAFVSKPVTFLKLKECLEKYLS</sequence>
<dbReference type="PANTHER" id="PTHR43047">
    <property type="entry name" value="TWO-COMPONENT HISTIDINE PROTEIN KINASE"/>
    <property type="match status" value="1"/>
</dbReference>
<dbReference type="GO" id="GO:0005886">
    <property type="term" value="C:plasma membrane"/>
    <property type="evidence" value="ECO:0000318"/>
    <property type="project" value="GO_Central"/>
</dbReference>
<dbReference type="PROSITE" id="PS50109">
    <property type="entry name" value="HIS_KIN"/>
    <property type="match status" value="1"/>
</dbReference>
<dbReference type="STRING" id="3880.G7I7J7"/>
<dbReference type="Gene3D" id="3.30.565.10">
    <property type="entry name" value="Histidine kinase-like ATPase, C-terminal domain"/>
    <property type="match status" value="1"/>
</dbReference>
<evidence type="ECO:0000256" key="14">
    <source>
        <dbReference type="SAM" id="MobiDB-lite"/>
    </source>
</evidence>
<dbReference type="OrthoDB" id="10266508at2759"/>
<comment type="catalytic activity">
    <reaction evidence="1">
        <text>ATP + protein L-histidine = ADP + protein N-phospho-L-histidine.</text>
        <dbReference type="EC" id="2.7.13.3"/>
    </reaction>
</comment>
<dbReference type="CDD" id="cd17546">
    <property type="entry name" value="REC_hyHK_CKI1_RcsC-like"/>
    <property type="match status" value="1"/>
</dbReference>
<evidence type="ECO:0000313" key="19">
    <source>
        <dbReference type="EnsemblPlants" id="AES59049"/>
    </source>
</evidence>
<dbReference type="FunFam" id="3.30.450.20:FF:000061">
    <property type="entry name" value="Histidine kinase 5"/>
    <property type="match status" value="1"/>
</dbReference>
<keyword evidence="6 12" id="KW-0597">Phosphoprotein</keyword>
<protein>
    <recommendedName>
        <fullName evidence="4">histidine kinase</fullName>
        <ecNumber evidence="4">2.7.13.3</ecNumber>
    </recommendedName>
</protein>
<dbReference type="GO" id="GO:0009927">
    <property type="term" value="F:histidine phosphotransfer kinase activity"/>
    <property type="evidence" value="ECO:0000318"/>
    <property type="project" value="GO_Central"/>
</dbReference>
<dbReference type="EnsemblPlants" id="AES59049">
    <property type="protein sequence ID" value="AES59049"/>
    <property type="gene ID" value="MTR_1g013360"/>
</dbReference>
<evidence type="ECO:0000256" key="10">
    <source>
        <dbReference type="ARBA" id="ARBA00023054"/>
    </source>
</evidence>
<evidence type="ECO:0000256" key="12">
    <source>
        <dbReference type="PROSITE-ProRule" id="PRU00169"/>
    </source>
</evidence>
<feature type="domain" description="Response regulatory" evidence="16">
    <location>
        <begin position="869"/>
        <end position="1011"/>
    </location>
</feature>
<evidence type="ECO:0000256" key="5">
    <source>
        <dbReference type="ARBA" id="ARBA00022490"/>
    </source>
</evidence>
<feature type="modified residue" description="4-aspartylphosphate" evidence="12">
    <location>
        <position position="918"/>
    </location>
</feature>
<comment type="subcellular location">
    <subcellularLocation>
        <location evidence="3">Cytoplasm</location>
    </subcellularLocation>
    <subcellularLocation>
        <location evidence="2">Endoplasmic reticulum membrane</location>
        <topology evidence="2">Multi-pass membrane protein</topology>
    </subcellularLocation>
</comment>
<evidence type="ECO:0000256" key="11">
    <source>
        <dbReference type="ARBA" id="ARBA00023170"/>
    </source>
</evidence>
<dbReference type="InterPro" id="IPR036097">
    <property type="entry name" value="HisK_dim/P_sf"/>
</dbReference>
<evidence type="ECO:0000313" key="18">
    <source>
        <dbReference type="EMBL" id="RHN77048.1"/>
    </source>
</evidence>
<dbReference type="InterPro" id="IPR011006">
    <property type="entry name" value="CheY-like_superfamily"/>
</dbReference>
<keyword evidence="9" id="KW-0256">Endoplasmic reticulum</keyword>
<evidence type="ECO:0000256" key="1">
    <source>
        <dbReference type="ARBA" id="ARBA00000085"/>
    </source>
</evidence>